<protein>
    <submittedName>
        <fullName evidence="1">Uncharacterized protein</fullName>
    </submittedName>
</protein>
<gene>
    <name evidence="1" type="ORF">AS156_11115</name>
</gene>
<evidence type="ECO:0000313" key="1">
    <source>
        <dbReference type="EMBL" id="KWV52110.1"/>
    </source>
</evidence>
<dbReference type="EMBL" id="LNCU01000085">
    <property type="protein sequence ID" value="KWV52110.1"/>
    <property type="molecule type" value="Genomic_DNA"/>
</dbReference>
<proteinExistence type="predicted"/>
<evidence type="ECO:0000313" key="2">
    <source>
        <dbReference type="Proteomes" id="UP000057737"/>
    </source>
</evidence>
<accession>A0A109JNK8</accession>
<organism evidence="1 2">
    <name type="scientific">Bradyrhizobium macuxiense</name>
    <dbReference type="NCBI Taxonomy" id="1755647"/>
    <lineage>
        <taxon>Bacteria</taxon>
        <taxon>Pseudomonadati</taxon>
        <taxon>Pseudomonadota</taxon>
        <taxon>Alphaproteobacteria</taxon>
        <taxon>Hyphomicrobiales</taxon>
        <taxon>Nitrobacteraceae</taxon>
        <taxon>Bradyrhizobium</taxon>
    </lineage>
</organism>
<reference evidence="1 2" key="1">
    <citation type="submission" date="2015-11" db="EMBL/GenBank/DDBJ databases">
        <title>Draft Genome Sequence of the Strain BR 10303 (Bradyrhizobium sp.) isolated from nodules of Centrolobium paraense.</title>
        <authorList>
            <person name="Zelli J.E."/>
            <person name="Simoes-Araujo J.L."/>
            <person name="Barauna A.C."/>
            <person name="Silva K."/>
        </authorList>
    </citation>
    <scope>NUCLEOTIDE SEQUENCE [LARGE SCALE GENOMIC DNA]</scope>
    <source>
        <strain evidence="1 2">BR 10303</strain>
    </source>
</reference>
<keyword evidence="2" id="KW-1185">Reference proteome</keyword>
<comment type="caution">
    <text evidence="1">The sequence shown here is derived from an EMBL/GenBank/DDBJ whole genome shotgun (WGS) entry which is preliminary data.</text>
</comment>
<sequence>MQVRDGRRAYAGTSGKDVRALIGVFASRAPRRAGKIEIKIEIELGGCRVQANQNVDTAALPRSSNL</sequence>
<dbReference type="AlphaFoldDB" id="A0A109JNK8"/>
<dbReference type="Proteomes" id="UP000057737">
    <property type="component" value="Unassembled WGS sequence"/>
</dbReference>
<name>A0A109JNK8_9BRAD</name>